<dbReference type="Proteomes" id="UP000466517">
    <property type="component" value="Chromosome"/>
</dbReference>
<dbReference type="PANTHER" id="PTHR43130">
    <property type="entry name" value="ARAC-FAMILY TRANSCRIPTIONAL REGULATOR"/>
    <property type="match status" value="1"/>
</dbReference>
<sequence>MAVVVLPDTIALGVYVTQSVFGQPAGMIAEVMGIDEPSPYEVVLCGNATRHVLPSGIDFGELAPLDVARDADTVVVAGVVEPMKPRDEELINVLRDAYQGGARLVSTCSGAFVLAQAGLLDGRTATTHWLLAAEFRQAFPGVRLDVDRLYVDDGRVHTSAGRMAALDLALHLLALDRGQAAANDVGRILVSAPQRSGGQAQFVKDSLRADATTSMEPLLQWLRENLEQPITLAQVAAHGHMSERTLARKFRAATGTTVFDWLIRERINRAKVLLETTDFTIGEVAAMAGFGSTEALRRHFDKAVGTTAGAYRRTFRSSAANEAAS</sequence>
<dbReference type="PROSITE" id="PS01124">
    <property type="entry name" value="HTH_ARAC_FAMILY_2"/>
    <property type="match status" value="1"/>
</dbReference>
<organism evidence="5 6">
    <name type="scientific">Mycolicibacterium madagascariense</name>
    <dbReference type="NCBI Taxonomy" id="212765"/>
    <lineage>
        <taxon>Bacteria</taxon>
        <taxon>Bacillati</taxon>
        <taxon>Actinomycetota</taxon>
        <taxon>Actinomycetes</taxon>
        <taxon>Mycobacteriales</taxon>
        <taxon>Mycobacteriaceae</taxon>
        <taxon>Mycolicibacterium</taxon>
    </lineage>
</organism>
<dbReference type="AlphaFoldDB" id="A0A7I7XA61"/>
<keyword evidence="1" id="KW-0805">Transcription regulation</keyword>
<dbReference type="EMBL" id="AP022610">
    <property type="protein sequence ID" value="BBZ26649.1"/>
    <property type="molecule type" value="Genomic_DNA"/>
</dbReference>
<dbReference type="InterPro" id="IPR052158">
    <property type="entry name" value="INH-QAR"/>
</dbReference>
<dbReference type="SUPFAM" id="SSF46689">
    <property type="entry name" value="Homeodomain-like"/>
    <property type="match status" value="2"/>
</dbReference>
<dbReference type="InterPro" id="IPR018060">
    <property type="entry name" value="HTH_AraC"/>
</dbReference>
<evidence type="ECO:0000259" key="4">
    <source>
        <dbReference type="PROSITE" id="PS01124"/>
    </source>
</evidence>
<evidence type="ECO:0000313" key="5">
    <source>
        <dbReference type="EMBL" id="BBZ26649.1"/>
    </source>
</evidence>
<protein>
    <submittedName>
        <fullName evidence="5">Transcriptional activator FtrA</fullName>
    </submittedName>
</protein>
<dbReference type="PROSITE" id="PS00041">
    <property type="entry name" value="HTH_ARAC_FAMILY_1"/>
    <property type="match status" value="1"/>
</dbReference>
<dbReference type="GO" id="GO:0003700">
    <property type="term" value="F:DNA-binding transcription factor activity"/>
    <property type="evidence" value="ECO:0007669"/>
    <property type="project" value="InterPro"/>
</dbReference>
<gene>
    <name evidence="5" type="primary">ftrA</name>
    <name evidence="5" type="ORF">MMAD_09440</name>
</gene>
<evidence type="ECO:0000313" key="6">
    <source>
        <dbReference type="Proteomes" id="UP000466517"/>
    </source>
</evidence>
<dbReference type="InterPro" id="IPR029062">
    <property type="entry name" value="Class_I_gatase-like"/>
</dbReference>
<dbReference type="SUPFAM" id="SSF52317">
    <property type="entry name" value="Class I glutamine amidotransferase-like"/>
    <property type="match status" value="1"/>
</dbReference>
<dbReference type="KEGG" id="mmag:MMAD_09440"/>
<dbReference type="InterPro" id="IPR009057">
    <property type="entry name" value="Homeodomain-like_sf"/>
</dbReference>
<keyword evidence="2" id="KW-0238">DNA-binding</keyword>
<dbReference type="Gene3D" id="1.10.10.60">
    <property type="entry name" value="Homeodomain-like"/>
    <property type="match status" value="1"/>
</dbReference>
<proteinExistence type="predicted"/>
<feature type="domain" description="HTH araC/xylS-type" evidence="4">
    <location>
        <begin position="216"/>
        <end position="314"/>
    </location>
</feature>
<dbReference type="Pfam" id="PF01965">
    <property type="entry name" value="DJ-1_PfpI"/>
    <property type="match status" value="1"/>
</dbReference>
<dbReference type="InterPro" id="IPR002818">
    <property type="entry name" value="DJ-1/PfpI"/>
</dbReference>
<name>A0A7I7XA61_9MYCO</name>
<dbReference type="SMART" id="SM00342">
    <property type="entry name" value="HTH_ARAC"/>
    <property type="match status" value="1"/>
</dbReference>
<dbReference type="Pfam" id="PF12833">
    <property type="entry name" value="HTH_18"/>
    <property type="match status" value="1"/>
</dbReference>
<reference evidence="5 6" key="1">
    <citation type="journal article" date="2019" name="Emerg. Microbes Infect.">
        <title>Comprehensive subspecies identification of 175 nontuberculous mycobacteria species based on 7547 genomic profiles.</title>
        <authorList>
            <person name="Matsumoto Y."/>
            <person name="Kinjo T."/>
            <person name="Motooka D."/>
            <person name="Nabeya D."/>
            <person name="Jung N."/>
            <person name="Uechi K."/>
            <person name="Horii T."/>
            <person name="Iida T."/>
            <person name="Fujita J."/>
            <person name="Nakamura S."/>
        </authorList>
    </citation>
    <scope>NUCLEOTIDE SEQUENCE [LARGE SCALE GENOMIC DNA]</scope>
    <source>
        <strain evidence="5 6">JCM 13574</strain>
    </source>
</reference>
<evidence type="ECO:0000256" key="3">
    <source>
        <dbReference type="ARBA" id="ARBA00023163"/>
    </source>
</evidence>
<dbReference type="PANTHER" id="PTHR43130:SF3">
    <property type="entry name" value="HTH-TYPE TRANSCRIPTIONAL REGULATOR RV1931C"/>
    <property type="match status" value="1"/>
</dbReference>
<evidence type="ECO:0000256" key="1">
    <source>
        <dbReference type="ARBA" id="ARBA00023015"/>
    </source>
</evidence>
<accession>A0A7I7XA61</accession>
<keyword evidence="3" id="KW-0804">Transcription</keyword>
<keyword evidence="6" id="KW-1185">Reference proteome</keyword>
<dbReference type="InterPro" id="IPR018062">
    <property type="entry name" value="HTH_AraC-typ_CS"/>
</dbReference>
<dbReference type="GO" id="GO:0043565">
    <property type="term" value="F:sequence-specific DNA binding"/>
    <property type="evidence" value="ECO:0007669"/>
    <property type="project" value="InterPro"/>
</dbReference>
<dbReference type="Gene3D" id="3.40.50.880">
    <property type="match status" value="1"/>
</dbReference>
<evidence type="ECO:0000256" key="2">
    <source>
        <dbReference type="ARBA" id="ARBA00023125"/>
    </source>
</evidence>